<dbReference type="Proteomes" id="UP000299102">
    <property type="component" value="Unassembled WGS sequence"/>
</dbReference>
<keyword evidence="3" id="KW-1185">Reference proteome</keyword>
<keyword evidence="1" id="KW-0472">Membrane</keyword>
<accession>A0A4C1W0N8</accession>
<name>A0A4C1W0N8_EUMVA</name>
<evidence type="ECO:0000313" key="2">
    <source>
        <dbReference type="EMBL" id="GBP43625.1"/>
    </source>
</evidence>
<keyword evidence="1" id="KW-0812">Transmembrane</keyword>
<keyword evidence="1" id="KW-1133">Transmembrane helix</keyword>
<reference evidence="2 3" key="1">
    <citation type="journal article" date="2019" name="Commun. Biol.">
        <title>The bagworm genome reveals a unique fibroin gene that provides high tensile strength.</title>
        <authorList>
            <person name="Kono N."/>
            <person name="Nakamura H."/>
            <person name="Ohtoshi R."/>
            <person name="Tomita M."/>
            <person name="Numata K."/>
            <person name="Arakawa K."/>
        </authorList>
    </citation>
    <scope>NUCLEOTIDE SEQUENCE [LARGE SCALE GENOMIC DNA]</scope>
</reference>
<gene>
    <name evidence="2" type="ORF">EVAR_32191_1</name>
</gene>
<protein>
    <submittedName>
        <fullName evidence="2">Uncharacterized protein</fullName>
    </submittedName>
</protein>
<comment type="caution">
    <text evidence="2">The sequence shown here is derived from an EMBL/GenBank/DDBJ whole genome shotgun (WGS) entry which is preliminary data.</text>
</comment>
<proteinExistence type="predicted"/>
<sequence>MDPRKHPFVALMETSRFRQFYPYVTAALVSHGIVASLVTGFCPHRYYPSLVPTDVSRVFERRGLSRSDGKPSGGLGKDAVLSRVIRASILKFQPVGSQLP</sequence>
<feature type="transmembrane region" description="Helical" evidence="1">
    <location>
        <begin position="20"/>
        <end position="42"/>
    </location>
</feature>
<organism evidence="2 3">
    <name type="scientific">Eumeta variegata</name>
    <name type="common">Bagworm moth</name>
    <name type="synonym">Eumeta japonica</name>
    <dbReference type="NCBI Taxonomy" id="151549"/>
    <lineage>
        <taxon>Eukaryota</taxon>
        <taxon>Metazoa</taxon>
        <taxon>Ecdysozoa</taxon>
        <taxon>Arthropoda</taxon>
        <taxon>Hexapoda</taxon>
        <taxon>Insecta</taxon>
        <taxon>Pterygota</taxon>
        <taxon>Neoptera</taxon>
        <taxon>Endopterygota</taxon>
        <taxon>Lepidoptera</taxon>
        <taxon>Glossata</taxon>
        <taxon>Ditrysia</taxon>
        <taxon>Tineoidea</taxon>
        <taxon>Psychidae</taxon>
        <taxon>Oiketicinae</taxon>
        <taxon>Eumeta</taxon>
    </lineage>
</organism>
<dbReference type="EMBL" id="BGZK01000439">
    <property type="protein sequence ID" value="GBP43625.1"/>
    <property type="molecule type" value="Genomic_DNA"/>
</dbReference>
<dbReference type="AlphaFoldDB" id="A0A4C1W0N8"/>
<evidence type="ECO:0000313" key="3">
    <source>
        <dbReference type="Proteomes" id="UP000299102"/>
    </source>
</evidence>
<evidence type="ECO:0000256" key="1">
    <source>
        <dbReference type="SAM" id="Phobius"/>
    </source>
</evidence>